<keyword evidence="2" id="KW-0378">Hydrolase</keyword>
<dbReference type="EMBL" id="SNRY01000123">
    <property type="protein sequence ID" value="KAA6346661.1"/>
    <property type="molecule type" value="Genomic_DNA"/>
</dbReference>
<dbReference type="AlphaFoldDB" id="A0A5J4SML8"/>
<dbReference type="SUPFAM" id="SSF81606">
    <property type="entry name" value="PP2C-like"/>
    <property type="match status" value="1"/>
</dbReference>
<dbReference type="Pfam" id="PF13672">
    <property type="entry name" value="PP2C_2"/>
    <property type="match status" value="1"/>
</dbReference>
<reference evidence="2" key="1">
    <citation type="submission" date="2019-03" db="EMBL/GenBank/DDBJ databases">
        <title>Single cell metagenomics reveals metabolic interactions within the superorganism composed of flagellate Streblomastix strix and complex community of Bacteroidetes bacteria on its surface.</title>
        <authorList>
            <person name="Treitli S.C."/>
            <person name="Kolisko M."/>
            <person name="Husnik F."/>
            <person name="Keeling P."/>
            <person name="Hampl V."/>
        </authorList>
    </citation>
    <scope>NUCLEOTIDE SEQUENCE</scope>
    <source>
        <strain evidence="2">STM</strain>
    </source>
</reference>
<dbReference type="PROSITE" id="PS51746">
    <property type="entry name" value="PPM_2"/>
    <property type="match status" value="1"/>
</dbReference>
<dbReference type="InterPro" id="IPR015655">
    <property type="entry name" value="PP2C"/>
</dbReference>
<name>A0A5J4SML8_9ZZZZ</name>
<organism evidence="2">
    <name type="scientific">termite gut metagenome</name>
    <dbReference type="NCBI Taxonomy" id="433724"/>
    <lineage>
        <taxon>unclassified sequences</taxon>
        <taxon>metagenomes</taxon>
        <taxon>organismal metagenomes</taxon>
    </lineage>
</organism>
<protein>
    <submittedName>
        <fullName evidence="2">Serine/threonine phosphatase stp</fullName>
        <ecNumber evidence="2">3.1.3.16</ecNumber>
    </submittedName>
</protein>
<dbReference type="SMART" id="SM00331">
    <property type="entry name" value="PP2C_SIG"/>
    <property type="match status" value="1"/>
</dbReference>
<gene>
    <name evidence="2" type="ORF">EZS27_005849</name>
</gene>
<dbReference type="Gene3D" id="3.60.40.10">
    <property type="entry name" value="PPM-type phosphatase domain"/>
    <property type="match status" value="1"/>
</dbReference>
<dbReference type="InterPro" id="IPR001932">
    <property type="entry name" value="PPM-type_phosphatase-like_dom"/>
</dbReference>
<dbReference type="PANTHER" id="PTHR13832">
    <property type="entry name" value="PROTEIN PHOSPHATASE 2C"/>
    <property type="match status" value="1"/>
</dbReference>
<feature type="domain" description="PPM-type phosphatase" evidence="1">
    <location>
        <begin position="3"/>
        <end position="248"/>
    </location>
</feature>
<accession>A0A5J4SML8</accession>
<dbReference type="CDD" id="cd00143">
    <property type="entry name" value="PP2Cc"/>
    <property type="match status" value="1"/>
</dbReference>
<dbReference type="EC" id="3.1.3.16" evidence="2"/>
<evidence type="ECO:0000313" key="2">
    <source>
        <dbReference type="EMBL" id="KAA6346661.1"/>
    </source>
</evidence>
<dbReference type="NCBIfam" id="NF033484">
    <property type="entry name" value="Stp1_PP2C_phos"/>
    <property type="match status" value="1"/>
</dbReference>
<comment type="caution">
    <text evidence="2">The sequence shown here is derived from an EMBL/GenBank/DDBJ whole genome shotgun (WGS) entry which is preliminary data.</text>
</comment>
<evidence type="ECO:0000259" key="1">
    <source>
        <dbReference type="PROSITE" id="PS51746"/>
    </source>
</evidence>
<dbReference type="PANTHER" id="PTHR13832:SF827">
    <property type="entry name" value="PROTEIN PHOSPHATASE 1L"/>
    <property type="match status" value="1"/>
</dbReference>
<sequence length="256" mass="27943">MVLCTKTDVGKKRIVNEDSVASLLLSAQSYKKESNYGILVVADGMGGHDKGEVASDLATKKFIEEVAEALFHASDDSRIDFKKLLINAVDSANKEVWEISKNSTNGIGTTLVAAVIINKYVYIVNVGDSRAYLIKPQKSIRQITKDHSAVQEMLDAKIITEGQAKNHPRKNIITRALGLSEQIIPDIFEQELNDEILMLCTDGLYGMVDEKEIVMSVSADLFNSADTLVSLANKHGGIDNISLAQDTSRKTKGEVG</sequence>
<dbReference type="InterPro" id="IPR036457">
    <property type="entry name" value="PPM-type-like_dom_sf"/>
</dbReference>
<proteinExistence type="predicted"/>
<dbReference type="GO" id="GO:0004722">
    <property type="term" value="F:protein serine/threonine phosphatase activity"/>
    <property type="evidence" value="ECO:0007669"/>
    <property type="project" value="UniProtKB-EC"/>
</dbReference>
<dbReference type="SMART" id="SM00332">
    <property type="entry name" value="PP2Cc"/>
    <property type="match status" value="1"/>
</dbReference>